<gene>
    <name evidence="5" type="ORF">QN277_004870</name>
</gene>
<keyword evidence="6" id="KW-1185">Reference proteome</keyword>
<reference evidence="5" key="1">
    <citation type="submission" date="2023-10" db="EMBL/GenBank/DDBJ databases">
        <title>Chromosome-level genome of the transformable northern wattle, Acacia crassicarpa.</title>
        <authorList>
            <person name="Massaro I."/>
            <person name="Sinha N.R."/>
            <person name="Poethig S."/>
            <person name="Leichty A.R."/>
        </authorList>
    </citation>
    <scope>NUCLEOTIDE SEQUENCE</scope>
    <source>
        <strain evidence="5">Acra3RX</strain>
        <tissue evidence="5">Leaf</tissue>
    </source>
</reference>
<evidence type="ECO:0000256" key="2">
    <source>
        <dbReference type="ARBA" id="ARBA00008352"/>
    </source>
</evidence>
<feature type="compositionally biased region" description="Basic and acidic residues" evidence="4">
    <location>
        <begin position="141"/>
        <end position="158"/>
    </location>
</feature>
<accession>A0AAE1ME79</accession>
<dbReference type="InterPro" id="IPR024661">
    <property type="entry name" value="RNA_pol_III_Rpc31"/>
</dbReference>
<evidence type="ECO:0008006" key="7">
    <source>
        <dbReference type="Google" id="ProtNLM"/>
    </source>
</evidence>
<feature type="region of interest" description="Disordered" evidence="4">
    <location>
        <begin position="141"/>
        <end position="206"/>
    </location>
</feature>
<keyword evidence="3" id="KW-0539">Nucleus</keyword>
<dbReference type="GO" id="GO:0005666">
    <property type="term" value="C:RNA polymerase III complex"/>
    <property type="evidence" value="ECO:0007669"/>
    <property type="project" value="TreeGrafter"/>
</dbReference>
<sequence length="206" mass="24176">MAYRGRGRGRGFGGWGHSFAKPEAFVLFPEDVVLPDAKVDDIDANVKRLLNWNNKMKNYWKASPYFLEDTNSKKRQRLDVERFSDKQKAVFTRDSLSQVLEFKDFPKELVQGTTRRIPKRKSFRWNPESDLKTLDLFEQLEKKAQSQGDKGEKQKKEGEDEDEDEDAENEEAEEELSDDDYNQNEYFDDDEDDYNDVDEGEDDGVY</sequence>
<feature type="compositionally biased region" description="Acidic residues" evidence="4">
    <location>
        <begin position="159"/>
        <end position="206"/>
    </location>
</feature>
<comment type="similarity">
    <text evidence="2">Belongs to the eukaryotic RPC7 RNA polymerase subunit family.</text>
</comment>
<evidence type="ECO:0000256" key="4">
    <source>
        <dbReference type="SAM" id="MobiDB-lite"/>
    </source>
</evidence>
<organism evidence="5 6">
    <name type="scientific">Acacia crassicarpa</name>
    <name type="common">northern wattle</name>
    <dbReference type="NCBI Taxonomy" id="499986"/>
    <lineage>
        <taxon>Eukaryota</taxon>
        <taxon>Viridiplantae</taxon>
        <taxon>Streptophyta</taxon>
        <taxon>Embryophyta</taxon>
        <taxon>Tracheophyta</taxon>
        <taxon>Spermatophyta</taxon>
        <taxon>Magnoliopsida</taxon>
        <taxon>eudicotyledons</taxon>
        <taxon>Gunneridae</taxon>
        <taxon>Pentapetalae</taxon>
        <taxon>rosids</taxon>
        <taxon>fabids</taxon>
        <taxon>Fabales</taxon>
        <taxon>Fabaceae</taxon>
        <taxon>Caesalpinioideae</taxon>
        <taxon>mimosoid clade</taxon>
        <taxon>Acacieae</taxon>
        <taxon>Acacia</taxon>
    </lineage>
</organism>
<evidence type="ECO:0000256" key="1">
    <source>
        <dbReference type="ARBA" id="ARBA00004123"/>
    </source>
</evidence>
<comment type="subcellular location">
    <subcellularLocation>
        <location evidence="1">Nucleus</location>
    </subcellularLocation>
</comment>
<proteinExistence type="inferred from homology"/>
<name>A0AAE1ME79_9FABA</name>
<evidence type="ECO:0000313" key="6">
    <source>
        <dbReference type="Proteomes" id="UP001293593"/>
    </source>
</evidence>
<comment type="caution">
    <text evidence="5">The sequence shown here is derived from an EMBL/GenBank/DDBJ whole genome shotgun (WGS) entry which is preliminary data.</text>
</comment>
<dbReference type="PANTHER" id="PTHR15367:SF2">
    <property type="entry name" value="DNA-DIRECTED RNA POLYMERASE III SUBUNIT"/>
    <property type="match status" value="1"/>
</dbReference>
<dbReference type="PANTHER" id="PTHR15367">
    <property type="entry name" value="DNA-DIRECTED RNA POLYMERASE III"/>
    <property type="match status" value="1"/>
</dbReference>
<dbReference type="GO" id="GO:0006383">
    <property type="term" value="P:transcription by RNA polymerase III"/>
    <property type="evidence" value="ECO:0007669"/>
    <property type="project" value="InterPro"/>
</dbReference>
<dbReference type="Proteomes" id="UP001293593">
    <property type="component" value="Unassembled WGS sequence"/>
</dbReference>
<dbReference type="EMBL" id="JAWXYG010000010">
    <property type="protein sequence ID" value="KAK4261939.1"/>
    <property type="molecule type" value="Genomic_DNA"/>
</dbReference>
<evidence type="ECO:0000256" key="3">
    <source>
        <dbReference type="ARBA" id="ARBA00023242"/>
    </source>
</evidence>
<protein>
    <recommendedName>
        <fullName evidence="7">DNA-directed RNA polymerase III subunit</fullName>
    </recommendedName>
</protein>
<dbReference type="Pfam" id="PF11705">
    <property type="entry name" value="RNA_pol_3_Rpc31"/>
    <property type="match status" value="1"/>
</dbReference>
<evidence type="ECO:0000313" key="5">
    <source>
        <dbReference type="EMBL" id="KAK4261939.1"/>
    </source>
</evidence>
<dbReference type="AlphaFoldDB" id="A0AAE1ME79"/>